<evidence type="ECO:0000256" key="1">
    <source>
        <dbReference type="SAM" id="MobiDB-lite"/>
    </source>
</evidence>
<dbReference type="PROSITE" id="PS51257">
    <property type="entry name" value="PROKAR_LIPOPROTEIN"/>
    <property type="match status" value="1"/>
</dbReference>
<evidence type="ECO:0008006" key="4">
    <source>
        <dbReference type="Google" id="ProtNLM"/>
    </source>
</evidence>
<evidence type="ECO:0000313" key="2">
    <source>
        <dbReference type="EMBL" id="RAK67293.1"/>
    </source>
</evidence>
<feature type="region of interest" description="Disordered" evidence="1">
    <location>
        <begin position="130"/>
        <end position="156"/>
    </location>
</feature>
<dbReference type="RefSeq" id="WP_111274904.1">
    <property type="nucleotide sequence ID" value="NZ_QFYS01000002.1"/>
</dbReference>
<keyword evidence="3" id="KW-1185">Reference proteome</keyword>
<dbReference type="Proteomes" id="UP000249524">
    <property type="component" value="Unassembled WGS sequence"/>
</dbReference>
<organism evidence="2 3">
    <name type="scientific">Phenylobacterium kunshanense</name>
    <dbReference type="NCBI Taxonomy" id="1445034"/>
    <lineage>
        <taxon>Bacteria</taxon>
        <taxon>Pseudomonadati</taxon>
        <taxon>Pseudomonadota</taxon>
        <taxon>Alphaproteobacteria</taxon>
        <taxon>Caulobacterales</taxon>
        <taxon>Caulobacteraceae</taxon>
        <taxon>Phenylobacterium</taxon>
    </lineage>
</organism>
<dbReference type="EMBL" id="QFYS01000002">
    <property type="protein sequence ID" value="RAK67293.1"/>
    <property type="molecule type" value="Genomic_DNA"/>
</dbReference>
<name>A0A328BJF8_9CAUL</name>
<comment type="caution">
    <text evidence="2">The sequence shown here is derived from an EMBL/GenBank/DDBJ whole genome shotgun (WGS) entry which is preliminary data.</text>
</comment>
<protein>
    <recommendedName>
        <fullName evidence="4">Lipoprotein</fullName>
    </recommendedName>
</protein>
<gene>
    <name evidence="2" type="ORF">DJ019_05015</name>
</gene>
<dbReference type="AlphaFoldDB" id="A0A328BJF8"/>
<reference evidence="2 3" key="1">
    <citation type="submission" date="2018-05" db="EMBL/GenBank/DDBJ databases">
        <authorList>
            <person name="Lanie J.A."/>
            <person name="Ng W.-L."/>
            <person name="Kazmierczak K.M."/>
            <person name="Andrzejewski T.M."/>
            <person name="Davidsen T.M."/>
            <person name="Wayne K.J."/>
            <person name="Tettelin H."/>
            <person name="Glass J.I."/>
            <person name="Rusch D."/>
            <person name="Podicherti R."/>
            <person name="Tsui H.-C.T."/>
            <person name="Winkler M.E."/>
        </authorList>
    </citation>
    <scope>NUCLEOTIDE SEQUENCE [LARGE SCALE GENOMIC DNA]</scope>
    <source>
        <strain evidence="2 3">BUT-10</strain>
    </source>
</reference>
<sequence>MRSLGLLALVASTVLAGCNLVITDRPMFDREAVAERAFKAGVWASVQADCPIPRAGETVQHWPTCASARILRPGIEGLVLARGDPMIYQLRMTTDEGSSYAYAGLRPTHLDKSGKIDAFELWPVECGPPVITPEGERRPTKTPGPGLTMNGEEPSSCRAEDASAVRRAAKDSRNWAPVKVFIWVRPRKLLDKSPPLAWEMDTAYGMKKAEPPSAPR</sequence>
<proteinExistence type="predicted"/>
<dbReference type="OrthoDB" id="7185784at2"/>
<evidence type="ECO:0000313" key="3">
    <source>
        <dbReference type="Proteomes" id="UP000249524"/>
    </source>
</evidence>
<accession>A0A328BJF8</accession>